<dbReference type="AlphaFoldDB" id="A0A944QUY9"/>
<gene>
    <name evidence="1" type="ORF">KME65_16950</name>
</gene>
<sequence length="453" mass="52252">MFDQYRRKMLKALALGAINIFHVSGRSYAGVSKLIPEAGDERKKLVFAHYMTGKGTRRRNQTVEDWKNDILDAMSYGIDGWQFNFGHFRGRYQRNVETFIEALEDLGEPASNFLFFPSFDCNRKRKPVIKEINTWFLNYYNHPNHFRLNNLPLLTVWQARRVGNEYFKNVKGMLSKSGMPISFVPWLATKANYSQMKRLFDEWTSMDGFFPWVPGKNADLAVRYNEMAAKLCRDQNKTLIGGQGFNMFHINKAPVYVNKHAAEAISTQMNPFINGTINDCRILNIATWNDFGEDHHITPFPPYIPKRGKHPVWCHIGYATILKYYLDWWKSETKPIINEDSLCVFHLSQMANEGDPPFPIHKYKPDKALDIVYVSALLTAPATLTVVSGDKKPMHFDAPKGISHWRAPSAPGRQHFQLSRSNRVIISGYSGREISSPPVYPWSWSHYSEVIRA</sequence>
<dbReference type="InterPro" id="IPR005197">
    <property type="entry name" value="Glyco_hydro_71"/>
</dbReference>
<dbReference type="Pfam" id="PF03659">
    <property type="entry name" value="Glyco_hydro_71"/>
    <property type="match status" value="1"/>
</dbReference>
<accession>A0A944QUY9</accession>
<name>A0A944QUY9_9GAMM</name>
<evidence type="ECO:0000313" key="1">
    <source>
        <dbReference type="EMBL" id="MBT2990647.1"/>
    </source>
</evidence>
<proteinExistence type="predicted"/>
<dbReference type="EMBL" id="JAHHGM010000019">
    <property type="protein sequence ID" value="MBT2990647.1"/>
    <property type="molecule type" value="Genomic_DNA"/>
</dbReference>
<reference evidence="1 2" key="1">
    <citation type="submission" date="2021-05" db="EMBL/GenBank/DDBJ databases">
        <title>Genetic and Functional Diversity in Clade A Lucinid endosymbionts from the Bahamas.</title>
        <authorList>
            <person name="Giani N.M."/>
            <person name="Engel A.S."/>
            <person name="Campbell B.J."/>
        </authorList>
    </citation>
    <scope>NUCLEOTIDE SEQUENCE [LARGE SCALE GENOMIC DNA]</scope>
    <source>
        <strain evidence="1">LUC16012Gg_MoonRockCtena</strain>
    </source>
</reference>
<protein>
    <submittedName>
        <fullName evidence="1">Glycoside hydrolase family 71 protein</fullName>
    </submittedName>
</protein>
<evidence type="ECO:0000313" key="2">
    <source>
        <dbReference type="Proteomes" id="UP000770889"/>
    </source>
</evidence>
<dbReference type="Gene3D" id="3.20.20.80">
    <property type="entry name" value="Glycosidases"/>
    <property type="match status" value="1"/>
</dbReference>
<comment type="caution">
    <text evidence="1">The sequence shown here is derived from an EMBL/GenBank/DDBJ whole genome shotgun (WGS) entry which is preliminary data.</text>
</comment>
<dbReference type="Proteomes" id="UP000770889">
    <property type="component" value="Unassembled WGS sequence"/>
</dbReference>
<dbReference type="GO" id="GO:0051118">
    <property type="term" value="F:glucan endo-1,3-alpha-glucosidase activity"/>
    <property type="evidence" value="ECO:0007669"/>
    <property type="project" value="InterPro"/>
</dbReference>
<organism evidence="1 2">
    <name type="scientific">Candidatus Thiodiazotropha taylori</name>
    <dbReference type="NCBI Taxonomy" id="2792791"/>
    <lineage>
        <taxon>Bacteria</taxon>
        <taxon>Pseudomonadati</taxon>
        <taxon>Pseudomonadota</taxon>
        <taxon>Gammaproteobacteria</taxon>
        <taxon>Chromatiales</taxon>
        <taxon>Sedimenticolaceae</taxon>
        <taxon>Candidatus Thiodiazotropha</taxon>
    </lineage>
</organism>
<keyword evidence="1" id="KW-0378">Hydrolase</keyword>